<dbReference type="EMBL" id="JAHKSW010000011">
    <property type="protein sequence ID" value="KAG7327041.1"/>
    <property type="molecule type" value="Genomic_DNA"/>
</dbReference>
<dbReference type="PANTHER" id="PTHR16275:SF8">
    <property type="entry name" value="COILED-COIL DOMAIN-CONTAINING PROTEIN 40"/>
    <property type="match status" value="1"/>
</dbReference>
<organism evidence="3 4">
    <name type="scientific">Hemibagrus wyckioides</name>
    <dbReference type="NCBI Taxonomy" id="337641"/>
    <lineage>
        <taxon>Eukaryota</taxon>
        <taxon>Metazoa</taxon>
        <taxon>Chordata</taxon>
        <taxon>Craniata</taxon>
        <taxon>Vertebrata</taxon>
        <taxon>Euteleostomi</taxon>
        <taxon>Actinopterygii</taxon>
        <taxon>Neopterygii</taxon>
        <taxon>Teleostei</taxon>
        <taxon>Ostariophysi</taxon>
        <taxon>Siluriformes</taxon>
        <taxon>Bagridae</taxon>
        <taxon>Hemibagrus</taxon>
    </lineage>
</organism>
<dbReference type="GO" id="GO:0035082">
    <property type="term" value="P:axoneme assembly"/>
    <property type="evidence" value="ECO:0007669"/>
    <property type="project" value="InterPro"/>
</dbReference>
<protein>
    <submittedName>
        <fullName evidence="3">Uncharacterized protein</fullName>
    </submittedName>
</protein>
<evidence type="ECO:0000313" key="3">
    <source>
        <dbReference type="EMBL" id="KAG7327041.1"/>
    </source>
</evidence>
<keyword evidence="1" id="KW-0175">Coiled coil</keyword>
<feature type="compositionally biased region" description="Basic and acidic residues" evidence="2">
    <location>
        <begin position="67"/>
        <end position="82"/>
    </location>
</feature>
<sequence>MFLGRTDTQRRDKSITREQRTSVRSHHPEEAAGEGGICEGGAGGEDHEEDAGAAHTQQHCQTQTPSHHQDHDSAEREGEIEQEERGLVELERHFKALRLDMEKLNLLLNQNTQLKQELEQSNILMENSFIHTLKQAEEYDGVIALLQLEQFSLTESLRERKMQITDLKNTSSALQDELKNMQETKERNLIQLMALQSRVKQLQAVKEGRYRATARGEDELQLTTNTLQEHLHSIRDVLQRVVQDVPQHKPLFHRILLLLSVHTPSDLDRT</sequence>
<dbReference type="OrthoDB" id="188741at2759"/>
<dbReference type="InterPro" id="IPR037386">
    <property type="entry name" value="CCDC40"/>
</dbReference>
<dbReference type="GO" id="GO:0005576">
    <property type="term" value="C:extracellular region"/>
    <property type="evidence" value="ECO:0007669"/>
    <property type="project" value="GOC"/>
</dbReference>
<keyword evidence="4" id="KW-1185">Reference proteome</keyword>
<dbReference type="GO" id="GO:0001947">
    <property type="term" value="P:heart looping"/>
    <property type="evidence" value="ECO:0007669"/>
    <property type="project" value="TreeGrafter"/>
</dbReference>
<accession>A0A9D3NP45</accession>
<feature type="compositionally biased region" description="Basic and acidic residues" evidence="2">
    <location>
        <begin position="7"/>
        <end position="30"/>
    </location>
</feature>
<gene>
    <name evidence="3" type="ORF">KOW79_010442</name>
</gene>
<dbReference type="GO" id="GO:0005737">
    <property type="term" value="C:cytoplasm"/>
    <property type="evidence" value="ECO:0007669"/>
    <property type="project" value="TreeGrafter"/>
</dbReference>
<feature type="compositionally biased region" description="Gly residues" evidence="2">
    <location>
        <begin position="33"/>
        <end position="43"/>
    </location>
</feature>
<dbReference type="GO" id="GO:0005929">
    <property type="term" value="C:cilium"/>
    <property type="evidence" value="ECO:0007669"/>
    <property type="project" value="TreeGrafter"/>
</dbReference>
<dbReference type="GO" id="GO:0060287">
    <property type="term" value="P:epithelial cilium movement involved in determination of left/right asymmetry"/>
    <property type="evidence" value="ECO:0007669"/>
    <property type="project" value="TreeGrafter"/>
</dbReference>
<evidence type="ECO:0000256" key="1">
    <source>
        <dbReference type="SAM" id="Coils"/>
    </source>
</evidence>
<dbReference type="AlphaFoldDB" id="A0A9D3NP45"/>
<dbReference type="Proteomes" id="UP000824219">
    <property type="component" value="Linkage Group LG11"/>
</dbReference>
<reference evidence="3 4" key="1">
    <citation type="submission" date="2021-06" db="EMBL/GenBank/DDBJ databases">
        <title>Chromosome-level genome assembly of the red-tail catfish (Hemibagrus wyckioides).</title>
        <authorList>
            <person name="Shao F."/>
        </authorList>
    </citation>
    <scope>NUCLEOTIDE SEQUENCE [LARGE SCALE GENOMIC DNA]</scope>
    <source>
        <strain evidence="3">EC202008001</strain>
        <tissue evidence="3">Blood</tissue>
    </source>
</reference>
<evidence type="ECO:0000256" key="2">
    <source>
        <dbReference type="SAM" id="MobiDB-lite"/>
    </source>
</evidence>
<feature type="coiled-coil region" evidence="1">
    <location>
        <begin position="164"/>
        <end position="198"/>
    </location>
</feature>
<dbReference type="Pfam" id="PF08647">
    <property type="entry name" value="BRE1"/>
    <property type="match status" value="1"/>
</dbReference>
<feature type="compositionally biased region" description="Low complexity" evidence="2">
    <location>
        <begin position="53"/>
        <end position="66"/>
    </location>
</feature>
<comment type="caution">
    <text evidence="3">The sequence shown here is derived from an EMBL/GenBank/DDBJ whole genome shotgun (WGS) entry which is preliminary data.</text>
</comment>
<name>A0A9D3NP45_9TELE</name>
<evidence type="ECO:0000313" key="4">
    <source>
        <dbReference type="Proteomes" id="UP000824219"/>
    </source>
</evidence>
<proteinExistence type="predicted"/>
<feature type="region of interest" description="Disordered" evidence="2">
    <location>
        <begin position="1"/>
        <end position="82"/>
    </location>
</feature>
<dbReference type="PANTHER" id="PTHR16275">
    <property type="entry name" value="COILED-COIL DOMAIN-CONTAINING PROTEIN 40"/>
    <property type="match status" value="1"/>
</dbReference>